<reference evidence="1 2" key="1">
    <citation type="journal article" date="2015" name="Stand. Genomic Sci.">
        <title>Genomic Encyclopedia of Bacterial and Archaeal Type Strains, Phase III: the genomes of soil and plant-associated and newly described type strains.</title>
        <authorList>
            <person name="Whitman W.B."/>
            <person name="Woyke T."/>
            <person name="Klenk H.P."/>
            <person name="Zhou Y."/>
            <person name="Lilburn T.G."/>
            <person name="Beck B.J."/>
            <person name="De Vos P."/>
            <person name="Vandamme P."/>
            <person name="Eisen J.A."/>
            <person name="Garrity G."/>
            <person name="Hugenholtz P."/>
            <person name="Kyrpides N.C."/>
        </authorList>
    </citation>
    <scope>NUCLEOTIDE SEQUENCE [LARGE SCALE GENOMIC DNA]</scope>
    <source>
        <strain evidence="1 2">CGMCC 1.7270</strain>
    </source>
</reference>
<dbReference type="EMBL" id="VLKQ01000022">
    <property type="protein sequence ID" value="TWI08033.1"/>
    <property type="molecule type" value="Genomic_DNA"/>
</dbReference>
<dbReference type="AlphaFoldDB" id="V6S426"/>
<accession>V6S426</accession>
<dbReference type="STRING" id="1341154.FCR2A7T_07150"/>
<evidence type="ECO:0000313" key="1">
    <source>
        <dbReference type="EMBL" id="TWI08033.1"/>
    </source>
</evidence>
<gene>
    <name evidence="1" type="ORF">IP98_02922</name>
</gene>
<protein>
    <submittedName>
        <fullName evidence="1">Uncharacterized protein</fullName>
    </submittedName>
</protein>
<evidence type="ECO:0000313" key="2">
    <source>
        <dbReference type="Proteomes" id="UP000319848"/>
    </source>
</evidence>
<dbReference type="Proteomes" id="UP000319848">
    <property type="component" value="Unassembled WGS sequence"/>
</dbReference>
<name>V6S426_9FLAO</name>
<organism evidence="1 2">
    <name type="scientific">Flavobacterium cauense R2A-7</name>
    <dbReference type="NCBI Taxonomy" id="1341154"/>
    <lineage>
        <taxon>Bacteria</taxon>
        <taxon>Pseudomonadati</taxon>
        <taxon>Bacteroidota</taxon>
        <taxon>Flavobacteriia</taxon>
        <taxon>Flavobacteriales</taxon>
        <taxon>Flavobacteriaceae</taxon>
        <taxon>Flavobacterium</taxon>
    </lineage>
</organism>
<sequence>MNPENWIYSKVCSENKSEEFTLDENELPIFEINSSKAKTIITTRRIIEKKNDKICFVNFEDIDDVIYGDFKKHINKPELSIFRIVDMFGEQYDFQMETGKASIGLINSINTVLQLKASR</sequence>
<keyword evidence="2" id="KW-1185">Reference proteome</keyword>
<proteinExistence type="predicted"/>
<comment type="caution">
    <text evidence="1">The sequence shown here is derived from an EMBL/GenBank/DDBJ whole genome shotgun (WGS) entry which is preliminary data.</text>
</comment>